<dbReference type="AlphaFoldDB" id="A0A150U1U0"/>
<comment type="caution">
    <text evidence="1">The sequence shown here is derived from an EMBL/GenBank/DDBJ whole genome shotgun (WGS) entry which is preliminary data.</text>
</comment>
<evidence type="ECO:0000313" key="1">
    <source>
        <dbReference type="EMBL" id="KYG10912.1"/>
    </source>
</evidence>
<name>A0A150U1U0_SORCE</name>
<reference evidence="1 2" key="1">
    <citation type="submission" date="2014-02" db="EMBL/GenBank/DDBJ databases">
        <title>The small core and large imbalanced accessory genome model reveals a collaborative survival strategy of Sorangium cellulosum strains in nature.</title>
        <authorList>
            <person name="Han K."/>
            <person name="Peng R."/>
            <person name="Blom J."/>
            <person name="Li Y.-Z."/>
        </authorList>
    </citation>
    <scope>NUCLEOTIDE SEQUENCE [LARGE SCALE GENOMIC DNA]</scope>
    <source>
        <strain evidence="1 2">So0007-03</strain>
    </source>
</reference>
<accession>A0A150U1U0</accession>
<sequence>MTMDSTAMDHSKVFEILEDLTEEGGRIQDVAFDKDGVLFTREQSGPNRGQWKRHGVVHVEKARVWVREYFIVA</sequence>
<evidence type="ECO:0000313" key="2">
    <source>
        <dbReference type="Proteomes" id="UP000075502"/>
    </source>
</evidence>
<organism evidence="1 2">
    <name type="scientific">Sorangium cellulosum</name>
    <name type="common">Polyangium cellulosum</name>
    <dbReference type="NCBI Taxonomy" id="56"/>
    <lineage>
        <taxon>Bacteria</taxon>
        <taxon>Pseudomonadati</taxon>
        <taxon>Myxococcota</taxon>
        <taxon>Polyangia</taxon>
        <taxon>Polyangiales</taxon>
        <taxon>Polyangiaceae</taxon>
        <taxon>Sorangium</taxon>
    </lineage>
</organism>
<proteinExistence type="predicted"/>
<gene>
    <name evidence="1" type="ORF">BE21_09485</name>
</gene>
<protein>
    <submittedName>
        <fullName evidence="1">Uncharacterized protein</fullName>
    </submittedName>
</protein>
<dbReference type="Proteomes" id="UP000075502">
    <property type="component" value="Unassembled WGS sequence"/>
</dbReference>
<dbReference type="EMBL" id="JEME01000183">
    <property type="protein sequence ID" value="KYG10912.1"/>
    <property type="molecule type" value="Genomic_DNA"/>
</dbReference>